<comment type="caution">
    <text evidence="8">The sequence shown here is derived from an EMBL/GenBank/DDBJ whole genome shotgun (WGS) entry which is preliminary data.</text>
</comment>
<dbReference type="Pfam" id="PF00047">
    <property type="entry name" value="ig"/>
    <property type="match status" value="1"/>
</dbReference>
<feature type="region of interest" description="Disordered" evidence="5">
    <location>
        <begin position="377"/>
        <end position="475"/>
    </location>
</feature>
<feature type="domain" description="Ig-like" evidence="7">
    <location>
        <begin position="238"/>
        <end position="325"/>
    </location>
</feature>
<dbReference type="InterPro" id="IPR013783">
    <property type="entry name" value="Ig-like_fold"/>
</dbReference>
<dbReference type="PANTHER" id="PTHR44337:SF22">
    <property type="entry name" value="HEPACAM FAMILY MEMBER 2-LIKE"/>
    <property type="match status" value="1"/>
</dbReference>
<evidence type="ECO:0000256" key="6">
    <source>
        <dbReference type="SAM" id="Phobius"/>
    </source>
</evidence>
<evidence type="ECO:0000259" key="7">
    <source>
        <dbReference type="PROSITE" id="PS50835"/>
    </source>
</evidence>
<keyword evidence="2" id="KW-1015">Disulfide bond</keyword>
<dbReference type="SMART" id="SM00408">
    <property type="entry name" value="IGc2"/>
    <property type="match status" value="2"/>
</dbReference>
<feature type="domain" description="Ig-like" evidence="7">
    <location>
        <begin position="146"/>
        <end position="230"/>
    </location>
</feature>
<evidence type="ECO:0000313" key="8">
    <source>
        <dbReference type="EMBL" id="KAG5270761.1"/>
    </source>
</evidence>
<dbReference type="InterPro" id="IPR003598">
    <property type="entry name" value="Ig_sub2"/>
</dbReference>
<evidence type="ECO:0000256" key="2">
    <source>
        <dbReference type="ARBA" id="ARBA00023157"/>
    </source>
</evidence>
<name>A0AAV6GD97_9TELE</name>
<dbReference type="Pfam" id="PF13927">
    <property type="entry name" value="Ig_3"/>
    <property type="match status" value="1"/>
</dbReference>
<feature type="compositionally biased region" description="Polar residues" evidence="5">
    <location>
        <begin position="445"/>
        <end position="475"/>
    </location>
</feature>
<feature type="compositionally biased region" description="Basic and acidic residues" evidence="5">
    <location>
        <begin position="712"/>
        <end position="729"/>
    </location>
</feature>
<keyword evidence="1" id="KW-0732">Signal</keyword>
<feature type="region of interest" description="Disordered" evidence="5">
    <location>
        <begin position="591"/>
        <end position="907"/>
    </location>
</feature>
<evidence type="ECO:0000256" key="5">
    <source>
        <dbReference type="SAM" id="MobiDB-lite"/>
    </source>
</evidence>
<feature type="compositionally biased region" description="Low complexity" evidence="5">
    <location>
        <begin position="415"/>
        <end position="426"/>
    </location>
</feature>
<feature type="compositionally biased region" description="Polar residues" evidence="5">
    <location>
        <begin position="688"/>
        <end position="704"/>
    </location>
</feature>
<dbReference type="EMBL" id="JADWDJ010000013">
    <property type="protein sequence ID" value="KAG5270761.1"/>
    <property type="molecule type" value="Genomic_DNA"/>
</dbReference>
<accession>A0AAV6GD97</accession>
<organism evidence="8 9">
    <name type="scientific">Alosa alosa</name>
    <name type="common">allis shad</name>
    <dbReference type="NCBI Taxonomy" id="278164"/>
    <lineage>
        <taxon>Eukaryota</taxon>
        <taxon>Metazoa</taxon>
        <taxon>Chordata</taxon>
        <taxon>Craniata</taxon>
        <taxon>Vertebrata</taxon>
        <taxon>Euteleostomi</taxon>
        <taxon>Actinopterygii</taxon>
        <taxon>Neopterygii</taxon>
        <taxon>Teleostei</taxon>
        <taxon>Clupei</taxon>
        <taxon>Clupeiformes</taxon>
        <taxon>Clupeoidei</taxon>
        <taxon>Clupeidae</taxon>
        <taxon>Alosa</taxon>
    </lineage>
</organism>
<feature type="compositionally biased region" description="Pro residues" evidence="5">
    <location>
        <begin position="876"/>
        <end position="885"/>
    </location>
</feature>
<dbReference type="PROSITE" id="PS50835">
    <property type="entry name" value="IG_LIKE"/>
    <property type="match status" value="2"/>
</dbReference>
<dbReference type="AlphaFoldDB" id="A0AAV6GD97"/>
<feature type="compositionally biased region" description="Polar residues" evidence="5">
    <location>
        <begin position="737"/>
        <end position="785"/>
    </location>
</feature>
<evidence type="ECO:0000313" key="9">
    <source>
        <dbReference type="Proteomes" id="UP000823561"/>
    </source>
</evidence>
<dbReference type="InterPro" id="IPR013151">
    <property type="entry name" value="Immunoglobulin_dom"/>
</dbReference>
<dbReference type="Proteomes" id="UP000823561">
    <property type="component" value="Chromosome 13"/>
</dbReference>
<evidence type="ECO:0000256" key="4">
    <source>
        <dbReference type="ARBA" id="ARBA00023319"/>
    </source>
</evidence>
<protein>
    <recommendedName>
        <fullName evidence="7">Ig-like domain-containing protein</fullName>
    </recommendedName>
</protein>
<gene>
    <name evidence="8" type="ORF">AALO_G00171970</name>
</gene>
<feature type="compositionally biased region" description="Polar residues" evidence="5">
    <location>
        <begin position="800"/>
        <end position="843"/>
    </location>
</feature>
<dbReference type="InterPro" id="IPR036179">
    <property type="entry name" value="Ig-like_dom_sf"/>
</dbReference>
<keyword evidence="6" id="KW-0812">Transmembrane</keyword>
<keyword evidence="4" id="KW-0393">Immunoglobulin domain</keyword>
<reference evidence="8" key="1">
    <citation type="submission" date="2020-10" db="EMBL/GenBank/DDBJ databases">
        <title>Chromosome-scale genome assembly of the Allis shad, Alosa alosa.</title>
        <authorList>
            <person name="Margot Z."/>
            <person name="Christophe K."/>
            <person name="Cabau C."/>
            <person name="Louis A."/>
            <person name="Berthelot C."/>
            <person name="Parey E."/>
            <person name="Roest Crollius H."/>
            <person name="Montfort J."/>
            <person name="Robinson-Rechavi M."/>
            <person name="Bucao C."/>
            <person name="Bouchez O."/>
            <person name="Gislard M."/>
            <person name="Lluch J."/>
            <person name="Milhes M."/>
            <person name="Lampietro C."/>
            <person name="Lopez Roques C."/>
            <person name="Donnadieu C."/>
            <person name="Braasch I."/>
            <person name="Desvignes T."/>
            <person name="Postlethwait J."/>
            <person name="Bobe J."/>
            <person name="Guiguen Y."/>
        </authorList>
    </citation>
    <scope>NUCLEOTIDE SEQUENCE</scope>
    <source>
        <strain evidence="8">M-15738</strain>
        <tissue evidence="8">Blood</tissue>
    </source>
</reference>
<sequence>MNNEGQRNSLPTLVEMTLPSAAVTIFVIAWLKCGHSQDPIPIEFTTSPVLATSGAPADFSIVTVPGIFTTQWFAPGGGAIGTWTSAGSVINGDYTGRVSLTDTRLQINTAELRDAGNYSITVTPSDTTGLIQNRRSVELKVFVAVAGVSLSVDPSVAVEGRNVTIRCTISAGTQTSVAWGRGGMALTSGDRITISGGTLVINPARRDDTGEYSCTVSNPVSVQTARTSLTVYYGPDTPTLTKASADCVGGGDAVVGQALEITCTSESLPPARFSWQHNDQAVSSSQSSTGSLTLQISSADSSGQYVCAAQNSITGASSRQETDVSVVATCLGGGAVAGIVIACFLVIVIIIVIIIVLLRQRNMDRRLRDAISLQKTSQNPVTLPPPANIRAESAPDPPLHHQPNVTSSLPHNGLNYNNTNNAIQQNGHLSNGIPHGNGNAIDISNGYSGHQNNAGQQNPNIRIQTGQIPPGTSQPTVHVNLNTLPSTDNTLPQTVNVNLNTYPPLSPNRQEIAFSAPQANTLLPHNNMSSVARFHQNGHQDGLIQTGHSHVNPAFEPDVAEARLPPPYSYAAQRSLRSDPHIHNDFAQAHQSHPTDVTHAGHRSTSRQPSTDRSLRRSDHGQNRSRTRDSEYPSDPHDSRDPVEPSARHRQRPWDTLRGTPAYPSQQARPSVSSTSSSTDSQSSGQQPRPSHSAPSSGRPTQASRAVGRGARGQEREAQRAHDQREDHSPAFMDPNAQAQRAQQVLSSSGPHVGPQHSQQLQSQNRTTHAGQKASTAARSATTQMPAVPQNHQPPPHVSQVPSHTHVQSSPEQRQMATQGPSTQVPVRTGPSQPSPLTQATLQHHTRHTNKPFASRNQQTQAALQRAGPQAWQPPRTQPAQPPPANQKSNGAGHRPPTPPPVLPPLQFHTLPRERTQQQTRAGAVPPAGTVPVGHRHPVHMPPGHRPPGATHRPVWHVPAHAHRHPQDAHLHANLHRHAITHRPPSAHVRQVHRSRPR</sequence>
<feature type="transmembrane region" description="Helical" evidence="6">
    <location>
        <begin position="335"/>
        <end position="358"/>
    </location>
</feature>
<dbReference type="InterPro" id="IPR007110">
    <property type="entry name" value="Ig-like_dom"/>
</dbReference>
<dbReference type="InterPro" id="IPR003599">
    <property type="entry name" value="Ig_sub"/>
</dbReference>
<keyword evidence="9" id="KW-1185">Reference proteome</keyword>
<evidence type="ECO:0000256" key="1">
    <source>
        <dbReference type="ARBA" id="ARBA00022729"/>
    </source>
</evidence>
<feature type="compositionally biased region" description="Low complexity" evidence="5">
    <location>
        <begin position="665"/>
        <end position="687"/>
    </location>
</feature>
<evidence type="ECO:0000256" key="3">
    <source>
        <dbReference type="ARBA" id="ARBA00023180"/>
    </source>
</evidence>
<keyword evidence="3" id="KW-0325">Glycoprotein</keyword>
<dbReference type="InterPro" id="IPR052598">
    <property type="entry name" value="IgSF_CEA-related"/>
</dbReference>
<proteinExistence type="predicted"/>
<keyword evidence="6" id="KW-0472">Membrane</keyword>
<feature type="compositionally biased region" description="Basic and acidic residues" evidence="5">
    <location>
        <begin position="613"/>
        <end position="655"/>
    </location>
</feature>
<dbReference type="SUPFAM" id="SSF48726">
    <property type="entry name" value="Immunoglobulin"/>
    <property type="match status" value="3"/>
</dbReference>
<dbReference type="CDD" id="cd00096">
    <property type="entry name" value="Ig"/>
    <property type="match status" value="1"/>
</dbReference>
<dbReference type="Gene3D" id="2.60.40.10">
    <property type="entry name" value="Immunoglobulins"/>
    <property type="match status" value="3"/>
</dbReference>
<dbReference type="PANTHER" id="PTHR44337">
    <property type="entry name" value="CARCINOEMBRYONIC ANTIGEN-RELATED CELL ADHESION MOLECULE 8"/>
    <property type="match status" value="1"/>
</dbReference>
<keyword evidence="6" id="KW-1133">Transmembrane helix</keyword>
<dbReference type="SMART" id="SM00409">
    <property type="entry name" value="IG"/>
    <property type="match status" value="3"/>
</dbReference>